<dbReference type="GO" id="GO:0046872">
    <property type="term" value="F:metal ion binding"/>
    <property type="evidence" value="ECO:0007669"/>
    <property type="project" value="UniProtKB-KW"/>
</dbReference>
<dbReference type="AlphaFoldDB" id="A0AAD8E263"/>
<dbReference type="InterPro" id="IPR000905">
    <property type="entry name" value="Gcp-like_dom"/>
</dbReference>
<feature type="domain" description="Gcp-like" evidence="10">
    <location>
        <begin position="49"/>
        <end position="356"/>
    </location>
</feature>
<evidence type="ECO:0000256" key="7">
    <source>
        <dbReference type="ARBA" id="ARBA00023128"/>
    </source>
</evidence>
<keyword evidence="3" id="KW-0808">Transferase</keyword>
<dbReference type="Pfam" id="PF00814">
    <property type="entry name" value="TsaD"/>
    <property type="match status" value="1"/>
</dbReference>
<dbReference type="InterPro" id="IPR022450">
    <property type="entry name" value="TsaD"/>
</dbReference>
<keyword evidence="4" id="KW-0819">tRNA processing</keyword>
<feature type="non-terminal residue" evidence="11">
    <location>
        <position position="419"/>
    </location>
</feature>
<dbReference type="NCBIfam" id="TIGR03723">
    <property type="entry name" value="T6A_TsaD_YgjD"/>
    <property type="match status" value="1"/>
</dbReference>
<dbReference type="GO" id="GO:0002949">
    <property type="term" value="P:tRNA threonylcarbamoyladenosine modification"/>
    <property type="evidence" value="ECO:0007669"/>
    <property type="project" value="InterPro"/>
</dbReference>
<keyword evidence="6" id="KW-0809">Transit peptide</keyword>
<evidence type="ECO:0000256" key="2">
    <source>
        <dbReference type="ARBA" id="ARBA00012156"/>
    </source>
</evidence>
<dbReference type="CDD" id="cd24134">
    <property type="entry name" value="ASKHA_NBD_OSGEPL1_QRI7_euk"/>
    <property type="match status" value="1"/>
</dbReference>
<dbReference type="InterPro" id="IPR043129">
    <property type="entry name" value="ATPase_NBD"/>
</dbReference>
<dbReference type="NCBIfam" id="TIGR00329">
    <property type="entry name" value="gcp_kae1"/>
    <property type="match status" value="1"/>
</dbReference>
<comment type="caution">
    <text evidence="11">The sequence shown here is derived from an EMBL/GenBank/DDBJ whole genome shotgun (WGS) entry which is preliminary data.</text>
</comment>
<dbReference type="InterPro" id="IPR017861">
    <property type="entry name" value="KAE1/TsaD"/>
</dbReference>
<dbReference type="PANTHER" id="PTHR11735:SF6">
    <property type="entry name" value="TRNA N6-ADENOSINE THREONYLCARBAMOYLTRANSFERASE, MITOCHONDRIAL"/>
    <property type="match status" value="1"/>
</dbReference>
<evidence type="ECO:0000256" key="6">
    <source>
        <dbReference type="ARBA" id="ARBA00022946"/>
    </source>
</evidence>
<dbReference type="Gene3D" id="3.30.420.40">
    <property type="match status" value="2"/>
</dbReference>
<dbReference type="PRINTS" id="PR00789">
    <property type="entry name" value="OSIALOPTASE"/>
</dbReference>
<evidence type="ECO:0000313" key="12">
    <source>
        <dbReference type="Proteomes" id="UP001233999"/>
    </source>
</evidence>
<protein>
    <recommendedName>
        <fullName evidence="2">N(6)-L-threonylcarbamoyladenine synthase</fullName>
        <ecNumber evidence="2">2.3.1.234</ecNumber>
    </recommendedName>
</protein>
<dbReference type="GO" id="GO:0005739">
    <property type="term" value="C:mitochondrion"/>
    <property type="evidence" value="ECO:0007669"/>
    <property type="project" value="UniProtKB-SubCell"/>
</dbReference>
<dbReference type="HAMAP" id="MF_01445">
    <property type="entry name" value="TsaD"/>
    <property type="match status" value="1"/>
</dbReference>
<evidence type="ECO:0000256" key="3">
    <source>
        <dbReference type="ARBA" id="ARBA00022679"/>
    </source>
</evidence>
<reference evidence="11" key="1">
    <citation type="journal article" date="2023" name="IScience">
        <title>Live-bearing cockroach genome reveals convergent evolutionary mechanisms linked to viviparity in insects and beyond.</title>
        <authorList>
            <person name="Fouks B."/>
            <person name="Harrison M.C."/>
            <person name="Mikhailova A.A."/>
            <person name="Marchal E."/>
            <person name="English S."/>
            <person name="Carruthers M."/>
            <person name="Jennings E.C."/>
            <person name="Chiamaka E.L."/>
            <person name="Frigard R.A."/>
            <person name="Pippel M."/>
            <person name="Attardo G.M."/>
            <person name="Benoit J.B."/>
            <person name="Bornberg-Bauer E."/>
            <person name="Tobe S.S."/>
        </authorList>
    </citation>
    <scope>NUCLEOTIDE SEQUENCE</scope>
    <source>
        <strain evidence="11">Stay&amp;Tobe</strain>
    </source>
</reference>
<dbReference type="PANTHER" id="PTHR11735">
    <property type="entry name" value="TRNA N6-ADENOSINE THREONYLCARBAMOYLTRANSFERASE"/>
    <property type="match status" value="1"/>
</dbReference>
<organism evidence="11 12">
    <name type="scientific">Diploptera punctata</name>
    <name type="common">Pacific beetle cockroach</name>
    <dbReference type="NCBI Taxonomy" id="6984"/>
    <lineage>
        <taxon>Eukaryota</taxon>
        <taxon>Metazoa</taxon>
        <taxon>Ecdysozoa</taxon>
        <taxon>Arthropoda</taxon>
        <taxon>Hexapoda</taxon>
        <taxon>Insecta</taxon>
        <taxon>Pterygota</taxon>
        <taxon>Neoptera</taxon>
        <taxon>Polyneoptera</taxon>
        <taxon>Dictyoptera</taxon>
        <taxon>Blattodea</taxon>
        <taxon>Blaberoidea</taxon>
        <taxon>Blaberidae</taxon>
        <taxon>Diplopterinae</taxon>
        <taxon>Diploptera</taxon>
    </lineage>
</organism>
<reference evidence="11" key="2">
    <citation type="submission" date="2023-05" db="EMBL/GenBank/DDBJ databases">
        <authorList>
            <person name="Fouks B."/>
        </authorList>
    </citation>
    <scope>NUCLEOTIDE SEQUENCE</scope>
    <source>
        <strain evidence="11">Stay&amp;Tobe</strain>
        <tissue evidence="11">Testes</tissue>
    </source>
</reference>
<evidence type="ECO:0000313" key="11">
    <source>
        <dbReference type="EMBL" id="KAJ9573959.1"/>
    </source>
</evidence>
<proteinExistence type="inferred from homology"/>
<keyword evidence="7" id="KW-0496">Mitochondrion</keyword>
<evidence type="ECO:0000256" key="9">
    <source>
        <dbReference type="ARBA" id="ARBA00048117"/>
    </source>
</evidence>
<keyword evidence="12" id="KW-1185">Reference proteome</keyword>
<dbReference type="Proteomes" id="UP001233999">
    <property type="component" value="Unassembled WGS sequence"/>
</dbReference>
<keyword evidence="5" id="KW-0479">Metal-binding</keyword>
<keyword evidence="8" id="KW-0012">Acyltransferase</keyword>
<sequence>YSKNSTHDIKEIVKKGHCKYYSNQARSLILGIETSCDDTGCAIVDNNGTILGEALKSQQQIHLNYGGIIPPIARDLHKESIENVVNEALKAADISVSDVDAIATTVKPGLPLSLLVGMNYGKYLSHISRKPFIPIHHMEAHALTIRMVQKVEFPFLVLLISGGHCLLAVAQTVDKFLLLGQSLDDAPGEAFDKAARRLKLRNLPEFRTLSGGQAIELAASKSTNPGAFYFPSILSHYRDCNFSVAGLKNTLRKHIIRQELLHGIEGDGLIPGVFNLCADYQMAITRHICQRLQRAMKFVEIRNLLPEENRTLVVSGGVACNGFIKRALGLICEEMEYSLAVPPPHLCTDNGVMIAWNGMERWKAQCGITLDLDSVDIEPKCSFGVNWIDEVTNASIKCSWIKLTSLQETRKQETASSTV</sequence>
<gene>
    <name evidence="11" type="ORF">L9F63_008649</name>
</gene>
<evidence type="ECO:0000256" key="1">
    <source>
        <dbReference type="ARBA" id="ARBA00004173"/>
    </source>
</evidence>
<name>A0AAD8E263_DIPPU</name>
<comment type="subcellular location">
    <subcellularLocation>
        <location evidence="1">Mitochondrion</location>
    </subcellularLocation>
</comment>
<evidence type="ECO:0000259" key="10">
    <source>
        <dbReference type="Pfam" id="PF00814"/>
    </source>
</evidence>
<dbReference type="EC" id="2.3.1.234" evidence="2"/>
<dbReference type="SUPFAM" id="SSF53067">
    <property type="entry name" value="Actin-like ATPase domain"/>
    <property type="match status" value="1"/>
</dbReference>
<dbReference type="FunFam" id="3.30.420.40:FF:000083">
    <property type="entry name" value="Probable tRNA N6-adenosine threonylcarbamoyltransferase, mitochondrial"/>
    <property type="match status" value="1"/>
</dbReference>
<dbReference type="EMBL" id="JASPKZ010010663">
    <property type="protein sequence ID" value="KAJ9573959.1"/>
    <property type="molecule type" value="Genomic_DNA"/>
</dbReference>
<comment type="catalytic activity">
    <reaction evidence="9">
        <text>L-threonylcarbamoyladenylate + adenosine(37) in tRNA = N(6)-L-threonylcarbamoyladenosine(37) in tRNA + AMP + H(+)</text>
        <dbReference type="Rhea" id="RHEA:37059"/>
        <dbReference type="Rhea" id="RHEA-COMP:10162"/>
        <dbReference type="Rhea" id="RHEA-COMP:10163"/>
        <dbReference type="ChEBI" id="CHEBI:15378"/>
        <dbReference type="ChEBI" id="CHEBI:73682"/>
        <dbReference type="ChEBI" id="CHEBI:74411"/>
        <dbReference type="ChEBI" id="CHEBI:74418"/>
        <dbReference type="ChEBI" id="CHEBI:456215"/>
        <dbReference type="EC" id="2.3.1.234"/>
    </reaction>
</comment>
<dbReference type="GO" id="GO:0061711">
    <property type="term" value="F:tRNA N(6)-L-threonylcarbamoyladenine synthase activity"/>
    <property type="evidence" value="ECO:0007669"/>
    <property type="project" value="UniProtKB-EC"/>
</dbReference>
<accession>A0AAD8E263</accession>
<evidence type="ECO:0000256" key="8">
    <source>
        <dbReference type="ARBA" id="ARBA00023315"/>
    </source>
</evidence>
<evidence type="ECO:0000256" key="5">
    <source>
        <dbReference type="ARBA" id="ARBA00022723"/>
    </source>
</evidence>
<evidence type="ECO:0000256" key="4">
    <source>
        <dbReference type="ARBA" id="ARBA00022694"/>
    </source>
</evidence>